<evidence type="ECO:0000313" key="2">
    <source>
        <dbReference type="Proteomes" id="UP000887116"/>
    </source>
</evidence>
<dbReference type="Proteomes" id="UP000887116">
    <property type="component" value="Unassembled WGS sequence"/>
</dbReference>
<proteinExistence type="predicted"/>
<accession>A0A8X6LD45</accession>
<evidence type="ECO:0000313" key="1">
    <source>
        <dbReference type="EMBL" id="GFR02694.1"/>
    </source>
</evidence>
<protein>
    <submittedName>
        <fullName evidence="1">Uncharacterized protein</fullName>
    </submittedName>
</protein>
<dbReference type="AlphaFoldDB" id="A0A8X6LD45"/>
<dbReference type="OrthoDB" id="10378866at2759"/>
<reference evidence="1" key="1">
    <citation type="submission" date="2020-07" db="EMBL/GenBank/DDBJ databases">
        <title>Multicomponent nature underlies the extraordinary mechanical properties of spider dragline silk.</title>
        <authorList>
            <person name="Kono N."/>
            <person name="Nakamura H."/>
            <person name="Mori M."/>
            <person name="Yoshida Y."/>
            <person name="Ohtoshi R."/>
            <person name="Malay A.D."/>
            <person name="Moran D.A.P."/>
            <person name="Tomita M."/>
            <person name="Numata K."/>
            <person name="Arakawa K."/>
        </authorList>
    </citation>
    <scope>NUCLEOTIDE SEQUENCE</scope>
</reference>
<gene>
    <name evidence="1" type="ORF">TNCT_556011</name>
</gene>
<sequence>MKFSHIFKDRPPFHTKVGGKPFNSLFVCPDEIRLSTVEFEVFQKPGERERKSIRSLVNKRLFRAVFTVDRQMVEATEHEVIRRFLGHIKGIAKGELGLMGFRAKLFQAKKNC</sequence>
<dbReference type="EMBL" id="BMAO01025448">
    <property type="protein sequence ID" value="GFR02694.1"/>
    <property type="molecule type" value="Genomic_DNA"/>
</dbReference>
<keyword evidence="2" id="KW-1185">Reference proteome</keyword>
<name>A0A8X6LD45_TRICU</name>
<organism evidence="1 2">
    <name type="scientific">Trichonephila clavata</name>
    <name type="common">Joro spider</name>
    <name type="synonym">Nephila clavata</name>
    <dbReference type="NCBI Taxonomy" id="2740835"/>
    <lineage>
        <taxon>Eukaryota</taxon>
        <taxon>Metazoa</taxon>
        <taxon>Ecdysozoa</taxon>
        <taxon>Arthropoda</taxon>
        <taxon>Chelicerata</taxon>
        <taxon>Arachnida</taxon>
        <taxon>Araneae</taxon>
        <taxon>Araneomorphae</taxon>
        <taxon>Entelegynae</taxon>
        <taxon>Araneoidea</taxon>
        <taxon>Nephilidae</taxon>
        <taxon>Trichonephila</taxon>
    </lineage>
</organism>
<comment type="caution">
    <text evidence="1">The sequence shown here is derived from an EMBL/GenBank/DDBJ whole genome shotgun (WGS) entry which is preliminary data.</text>
</comment>